<dbReference type="GO" id="GO:0003677">
    <property type="term" value="F:DNA binding"/>
    <property type="evidence" value="ECO:0007669"/>
    <property type="project" value="UniProtKB-KW"/>
</dbReference>
<dbReference type="EMBL" id="RQJX01000021">
    <property type="protein sequence ID" value="RQN02416.1"/>
    <property type="molecule type" value="Genomic_DNA"/>
</dbReference>
<feature type="domain" description="HTH iclR-type" evidence="4">
    <location>
        <begin position="16"/>
        <end position="77"/>
    </location>
</feature>
<organism evidence="6 7">
    <name type="scientific">Aeromicrobium camelliae</name>
    <dbReference type="NCBI Taxonomy" id="1538144"/>
    <lineage>
        <taxon>Bacteria</taxon>
        <taxon>Bacillati</taxon>
        <taxon>Actinomycetota</taxon>
        <taxon>Actinomycetes</taxon>
        <taxon>Propionibacteriales</taxon>
        <taxon>Nocardioidaceae</taxon>
        <taxon>Aeromicrobium</taxon>
    </lineage>
</organism>
<dbReference type="SMART" id="SM00346">
    <property type="entry name" value="HTH_ICLR"/>
    <property type="match status" value="1"/>
</dbReference>
<dbReference type="InterPro" id="IPR036388">
    <property type="entry name" value="WH-like_DNA-bd_sf"/>
</dbReference>
<keyword evidence="1" id="KW-0805">Transcription regulation</keyword>
<evidence type="ECO:0000256" key="1">
    <source>
        <dbReference type="ARBA" id="ARBA00023015"/>
    </source>
</evidence>
<dbReference type="OrthoDB" id="7274111at2"/>
<protein>
    <submittedName>
        <fullName evidence="6">IclR family transcriptional regulator</fullName>
    </submittedName>
</protein>
<reference evidence="6 7" key="1">
    <citation type="submission" date="2018-11" db="EMBL/GenBank/DDBJ databases">
        <authorList>
            <person name="Li F."/>
        </authorList>
    </citation>
    <scope>NUCLEOTIDE SEQUENCE [LARGE SCALE GENOMIC DNA]</scope>
    <source>
        <strain evidence="6 7">YS17T</strain>
    </source>
</reference>
<dbReference type="Proteomes" id="UP000275225">
    <property type="component" value="Unassembled WGS sequence"/>
</dbReference>
<dbReference type="InterPro" id="IPR050707">
    <property type="entry name" value="HTH_MetabolicPath_Reg"/>
</dbReference>
<dbReference type="PANTHER" id="PTHR30136:SF24">
    <property type="entry name" value="HTH-TYPE TRANSCRIPTIONAL REPRESSOR ALLR"/>
    <property type="match status" value="1"/>
</dbReference>
<feature type="domain" description="IclR-ED" evidence="5">
    <location>
        <begin position="78"/>
        <end position="259"/>
    </location>
</feature>
<dbReference type="GO" id="GO:0003700">
    <property type="term" value="F:DNA-binding transcription factor activity"/>
    <property type="evidence" value="ECO:0007669"/>
    <property type="project" value="TreeGrafter"/>
</dbReference>
<dbReference type="Gene3D" id="1.10.10.10">
    <property type="entry name" value="Winged helix-like DNA-binding domain superfamily/Winged helix DNA-binding domain"/>
    <property type="match status" value="1"/>
</dbReference>
<keyword evidence="2" id="KW-0238">DNA-binding</keyword>
<evidence type="ECO:0000313" key="6">
    <source>
        <dbReference type="EMBL" id="RQN02416.1"/>
    </source>
</evidence>
<dbReference type="InterPro" id="IPR005471">
    <property type="entry name" value="Tscrpt_reg_IclR_N"/>
</dbReference>
<dbReference type="InterPro" id="IPR029016">
    <property type="entry name" value="GAF-like_dom_sf"/>
</dbReference>
<evidence type="ECO:0000259" key="5">
    <source>
        <dbReference type="PROSITE" id="PS51078"/>
    </source>
</evidence>
<keyword evidence="3" id="KW-0804">Transcription</keyword>
<dbReference type="InterPro" id="IPR036390">
    <property type="entry name" value="WH_DNA-bd_sf"/>
</dbReference>
<sequence>MGKPADDQEGRPPYLIESAENALRILLALRHASQVRVTEVSAELGVAPSTAHRLLSTLTYLGFLRHDPVKRVYVPGDVLVEIALASTGHQELRQIAMPHIERLAKEREWTVHLSVLEGTDIRFIDGSESPRPIRVTVRIGSRSPAHSTSSGKVLLASLPRQHLTSLYPQDPPRVTENTIASIAALEQELDEVERNGYATNVGENEVGLHAVSVPIRAGGRVIAAIAAARPSTTAVPDDFSGILAELRATATEIEEQLERVASLDDAL</sequence>
<evidence type="ECO:0000256" key="2">
    <source>
        <dbReference type="ARBA" id="ARBA00023125"/>
    </source>
</evidence>
<dbReference type="GO" id="GO:0045892">
    <property type="term" value="P:negative regulation of DNA-templated transcription"/>
    <property type="evidence" value="ECO:0007669"/>
    <property type="project" value="TreeGrafter"/>
</dbReference>
<dbReference type="Pfam" id="PF09339">
    <property type="entry name" value="HTH_IclR"/>
    <property type="match status" value="1"/>
</dbReference>
<accession>A0A3N6W4E4</accession>
<name>A0A3N6W4E4_9ACTN</name>
<evidence type="ECO:0000259" key="4">
    <source>
        <dbReference type="PROSITE" id="PS51077"/>
    </source>
</evidence>
<evidence type="ECO:0000313" key="7">
    <source>
        <dbReference type="Proteomes" id="UP000275225"/>
    </source>
</evidence>
<dbReference type="RefSeq" id="WP_124237704.1">
    <property type="nucleotide sequence ID" value="NZ_JBHUFI010000009.1"/>
</dbReference>
<evidence type="ECO:0000256" key="3">
    <source>
        <dbReference type="ARBA" id="ARBA00023163"/>
    </source>
</evidence>
<dbReference type="PANTHER" id="PTHR30136">
    <property type="entry name" value="HELIX-TURN-HELIX TRANSCRIPTIONAL REGULATOR, ICLR FAMILY"/>
    <property type="match status" value="1"/>
</dbReference>
<dbReference type="SUPFAM" id="SSF46785">
    <property type="entry name" value="Winged helix' DNA-binding domain"/>
    <property type="match status" value="1"/>
</dbReference>
<dbReference type="SUPFAM" id="SSF55781">
    <property type="entry name" value="GAF domain-like"/>
    <property type="match status" value="1"/>
</dbReference>
<gene>
    <name evidence="6" type="ORF">EHW97_13530</name>
</gene>
<dbReference type="AlphaFoldDB" id="A0A3N6W4E4"/>
<comment type="caution">
    <text evidence="6">The sequence shown here is derived from an EMBL/GenBank/DDBJ whole genome shotgun (WGS) entry which is preliminary data.</text>
</comment>
<proteinExistence type="predicted"/>
<dbReference type="Gene3D" id="3.30.450.40">
    <property type="match status" value="1"/>
</dbReference>
<dbReference type="PROSITE" id="PS51077">
    <property type="entry name" value="HTH_ICLR"/>
    <property type="match status" value="1"/>
</dbReference>
<dbReference type="PROSITE" id="PS51078">
    <property type="entry name" value="ICLR_ED"/>
    <property type="match status" value="1"/>
</dbReference>
<dbReference type="Pfam" id="PF01614">
    <property type="entry name" value="IclR_C"/>
    <property type="match status" value="1"/>
</dbReference>
<dbReference type="InterPro" id="IPR014757">
    <property type="entry name" value="Tscrpt_reg_IclR_C"/>
</dbReference>
<keyword evidence="7" id="KW-1185">Reference proteome</keyword>